<name>A0AAN2QVC7_9LACO</name>
<feature type="transmembrane region" description="Helical" evidence="1">
    <location>
        <begin position="38"/>
        <end position="60"/>
    </location>
</feature>
<organism evidence="2 4">
    <name type="scientific">Leuconostoc inhae</name>
    <dbReference type="NCBI Taxonomy" id="178001"/>
    <lineage>
        <taxon>Bacteria</taxon>
        <taxon>Bacillati</taxon>
        <taxon>Bacillota</taxon>
        <taxon>Bacilli</taxon>
        <taxon>Lactobacillales</taxon>
        <taxon>Lactobacillaceae</taxon>
        <taxon>Leuconostoc</taxon>
    </lineage>
</organism>
<feature type="transmembrane region" description="Helical" evidence="1">
    <location>
        <begin position="140"/>
        <end position="162"/>
    </location>
</feature>
<feature type="transmembrane region" description="Helical" evidence="1">
    <location>
        <begin position="108"/>
        <end position="128"/>
    </location>
</feature>
<dbReference type="Proteomes" id="UP000199047">
    <property type="component" value="Unassembled WGS sequence"/>
</dbReference>
<evidence type="ECO:0000256" key="1">
    <source>
        <dbReference type="SAM" id="Phobius"/>
    </source>
</evidence>
<accession>A0AAN2QVC7</accession>
<dbReference type="InterPro" id="IPR032713">
    <property type="entry name" value="EmrE"/>
</dbReference>
<feature type="transmembrane region" description="Helical" evidence="1">
    <location>
        <begin position="168"/>
        <end position="186"/>
    </location>
</feature>
<feature type="transmembrane region" description="Helical" evidence="1">
    <location>
        <begin position="283"/>
        <end position="311"/>
    </location>
</feature>
<reference evidence="4 5" key="1">
    <citation type="submission" date="2015-12" db="EMBL/GenBank/DDBJ databases">
        <authorList>
            <person name="Andreevskaya M."/>
        </authorList>
    </citation>
    <scope>NUCLEOTIDE SEQUENCE [LARGE SCALE GENOMIC DNA]</scope>
    <source>
        <strain evidence="3 5">KSL4-2</strain>
        <strain evidence="2 4">PL111</strain>
    </source>
</reference>
<keyword evidence="1" id="KW-0812">Transmembrane</keyword>
<dbReference type="EMBL" id="FBTU01000017">
    <property type="protein sequence ID" value="CUW11406.1"/>
    <property type="molecule type" value="Genomic_DNA"/>
</dbReference>
<feature type="transmembrane region" description="Helical" evidence="1">
    <location>
        <begin position="12"/>
        <end position="32"/>
    </location>
</feature>
<dbReference type="RefSeq" id="WP_224133188.1">
    <property type="nucleotide sequence ID" value="NZ_FBSX01000009.1"/>
</dbReference>
<evidence type="ECO:0000313" key="4">
    <source>
        <dbReference type="Proteomes" id="UP000198868"/>
    </source>
</evidence>
<comment type="caution">
    <text evidence="2">The sequence shown here is derived from an EMBL/GenBank/DDBJ whole genome shotgun (WGS) entry which is preliminary data.</text>
</comment>
<proteinExistence type="predicted"/>
<dbReference type="Proteomes" id="UP000198868">
    <property type="component" value="Unassembled WGS sequence"/>
</dbReference>
<dbReference type="Pfam" id="PF13536">
    <property type="entry name" value="EmrE"/>
    <property type="match status" value="1"/>
</dbReference>
<feature type="transmembrane region" description="Helical" evidence="1">
    <location>
        <begin position="240"/>
        <end position="262"/>
    </location>
</feature>
<evidence type="ECO:0000313" key="3">
    <source>
        <dbReference type="EMBL" id="CUW13088.1"/>
    </source>
</evidence>
<keyword evidence="1" id="KW-1133">Transmembrane helix</keyword>
<protein>
    <submittedName>
        <fullName evidence="2">Membrane protein, putative</fullName>
    </submittedName>
</protein>
<dbReference type="EMBL" id="FBTB01000017">
    <property type="protein sequence ID" value="CUW13088.1"/>
    <property type="molecule type" value="Genomic_DNA"/>
</dbReference>
<evidence type="ECO:0000313" key="5">
    <source>
        <dbReference type="Proteomes" id="UP000199047"/>
    </source>
</evidence>
<evidence type="ECO:0000313" key="2">
    <source>
        <dbReference type="EMBL" id="CUW11406.1"/>
    </source>
</evidence>
<feature type="transmembrane region" description="Helical" evidence="1">
    <location>
        <begin position="80"/>
        <end position="102"/>
    </location>
</feature>
<gene>
    <name evidence="3" type="ORF">KSL4_0991</name>
    <name evidence="2" type="ORF">PL111_0229</name>
</gene>
<feature type="transmembrane region" description="Helical" evidence="1">
    <location>
        <begin position="206"/>
        <end position="228"/>
    </location>
</feature>
<keyword evidence="1" id="KW-0472">Membrane</keyword>
<keyword evidence="5" id="KW-1185">Reference proteome</keyword>
<dbReference type="AlphaFoldDB" id="A0AAN2QVC7"/>
<sequence>MMIAKILKAPNFIGIVSAFFFSLTFVLNELMAKSTGSWIWSAILRYLWMMPLLLLIHFLFSDSFSIKHVIKRIKLNKMQWLIGSHLCFVLFYVPLCFANSIFPGWLTASMWQITIVLGVLISPLINTTKNSRYRIPRQKIPLSILPWLFLILIGVALTVLNYLMVDGVILNFGIALVMMFVAAISYPMGNRMVMPVSASLNGFERLFGMLVCTYPTWLCLSVGTYIKFGGPSFGQVETTFLVALFSGVIATGLFFHATSLVMTDMKKLANIESTQSMEIIFSILLGIIILGNSLPNFVIVLGIVIIILGIYGGNMNR</sequence>